<dbReference type="PIRSF" id="PIRSF036492">
    <property type="entry name" value="ALDH"/>
    <property type="match status" value="1"/>
</dbReference>
<evidence type="ECO:0000256" key="4">
    <source>
        <dbReference type="PIRNR" id="PIRNR036492"/>
    </source>
</evidence>
<dbReference type="Pfam" id="PF00171">
    <property type="entry name" value="Aldedh"/>
    <property type="match status" value="1"/>
</dbReference>
<comment type="caution">
    <text evidence="9">The sequence shown here is derived from an EMBL/GenBank/DDBJ whole genome shotgun (WGS) entry which is preliminary data.</text>
</comment>
<evidence type="ECO:0000256" key="6">
    <source>
        <dbReference type="PROSITE-ProRule" id="PRU10007"/>
    </source>
</evidence>
<gene>
    <name evidence="9" type="ORF">OC846_005283</name>
</gene>
<evidence type="ECO:0000259" key="8">
    <source>
        <dbReference type="Pfam" id="PF00171"/>
    </source>
</evidence>
<dbReference type="SUPFAM" id="SSF53720">
    <property type="entry name" value="ALDH-like"/>
    <property type="match status" value="1"/>
</dbReference>
<keyword evidence="10" id="KW-1185">Reference proteome</keyword>
<accession>A0AAN6GKS0</accession>
<reference evidence="9" key="1">
    <citation type="journal article" date="2023" name="PhytoFront">
        <title>Draft Genome Resources of Seven Strains of Tilletia horrida, Causal Agent of Kernel Smut of Rice.</title>
        <authorList>
            <person name="Khanal S."/>
            <person name="Antony Babu S."/>
            <person name="Zhou X.G."/>
        </authorList>
    </citation>
    <scope>NUCLEOTIDE SEQUENCE</scope>
    <source>
        <strain evidence="9">TX6</strain>
    </source>
</reference>
<dbReference type="InterPro" id="IPR016161">
    <property type="entry name" value="Ald_DH/histidinol_DH"/>
</dbReference>
<dbReference type="InterPro" id="IPR015590">
    <property type="entry name" value="Aldehyde_DH_dom"/>
</dbReference>
<dbReference type="InterPro" id="IPR012394">
    <property type="entry name" value="Aldehyde_DH_NAD(P)"/>
</dbReference>
<dbReference type="GO" id="GO:0006081">
    <property type="term" value="P:aldehyde metabolic process"/>
    <property type="evidence" value="ECO:0007669"/>
    <property type="project" value="InterPro"/>
</dbReference>
<sequence length="503" mass="55046">MSTSVVKFASVDSVPVTVNELRASFISGKTRPVAYRKRQLQQLYFLIKDNEKAIIEALQKDLGRPDFETYLAEIFSTQTEIVNAVKNIDSWAKPKNVWSGFAWATHTTQIRREPKGTVLVIGAWNYPVSLTIGPVVGAIAAGNTVVLKPSELAAHTAQLLADLWPKYLDPETSRVINGAVPETTALLDQRWEHIFYTGSGLVGRIIAEKAAKSLSPVTLELGGKSAVYVDESSDLSSAASRLLWGKTLNCGQTCIAPDYILCTASVQAKLVEHLKKAYKQFYPEGVQSSDSYSRIISDGHWKRLTEITKNSKATLAIGGASDANTRFIEPSVFTDVSPDDSLMQGEIFGPLLPIVPVKSYKEAVEFINARDQPLALYIFSGKRSVTNYILENTRSGAAIEGDTLIHFTIKSLPFGGTGPSGYGNYHGKASFECFTHERAVILAPQTGILGRIVEMIMKGRYPPYTTFELAKFRALTSEPANFGRPSNPHARITKAVSSAQNSM</sequence>
<name>A0AAN6GKS0_9BASI</name>
<evidence type="ECO:0000313" key="10">
    <source>
        <dbReference type="Proteomes" id="UP001176517"/>
    </source>
</evidence>
<evidence type="ECO:0000256" key="1">
    <source>
        <dbReference type="ARBA" id="ARBA00009986"/>
    </source>
</evidence>
<dbReference type="FunFam" id="3.40.309.10:FF:000025">
    <property type="entry name" value="Aldehyde dehydrogenase"/>
    <property type="match status" value="1"/>
</dbReference>
<feature type="active site" evidence="5">
    <location>
        <position position="254"/>
    </location>
</feature>
<dbReference type="FunFam" id="3.40.605.10:FF:000004">
    <property type="entry name" value="Aldehyde dehydrogenase"/>
    <property type="match status" value="1"/>
</dbReference>
<dbReference type="Gene3D" id="3.40.309.10">
    <property type="entry name" value="Aldehyde Dehydrogenase, Chain A, domain 2"/>
    <property type="match status" value="1"/>
</dbReference>
<dbReference type="CDD" id="cd07135">
    <property type="entry name" value="ALDH_F14-YMR110C"/>
    <property type="match status" value="1"/>
</dbReference>
<dbReference type="GO" id="GO:0005737">
    <property type="term" value="C:cytoplasm"/>
    <property type="evidence" value="ECO:0007669"/>
    <property type="project" value="TreeGrafter"/>
</dbReference>
<dbReference type="InterPro" id="IPR016163">
    <property type="entry name" value="Ald_DH_C"/>
</dbReference>
<evidence type="ECO:0000313" key="9">
    <source>
        <dbReference type="EMBL" id="KAK0546389.1"/>
    </source>
</evidence>
<keyword evidence="3" id="KW-0520">NAD</keyword>
<dbReference type="EMBL" id="JAPDMZ010000194">
    <property type="protein sequence ID" value="KAK0546389.1"/>
    <property type="molecule type" value="Genomic_DNA"/>
</dbReference>
<dbReference type="PANTHER" id="PTHR43570:SF16">
    <property type="entry name" value="ALDEHYDE DEHYDROGENASE TYPE III, ISOFORM Q"/>
    <property type="match status" value="1"/>
</dbReference>
<evidence type="ECO:0000256" key="2">
    <source>
        <dbReference type="ARBA" id="ARBA00023002"/>
    </source>
</evidence>
<feature type="domain" description="Aldehyde dehydrogenase" evidence="8">
    <location>
        <begin position="18"/>
        <end position="439"/>
    </location>
</feature>
<organism evidence="9 10">
    <name type="scientific">Tilletia horrida</name>
    <dbReference type="NCBI Taxonomy" id="155126"/>
    <lineage>
        <taxon>Eukaryota</taxon>
        <taxon>Fungi</taxon>
        <taxon>Dikarya</taxon>
        <taxon>Basidiomycota</taxon>
        <taxon>Ustilaginomycotina</taxon>
        <taxon>Exobasidiomycetes</taxon>
        <taxon>Tilletiales</taxon>
        <taxon>Tilletiaceae</taxon>
        <taxon>Tilletia</taxon>
    </lineage>
</organism>
<dbReference type="Proteomes" id="UP001176517">
    <property type="component" value="Unassembled WGS sequence"/>
</dbReference>
<dbReference type="PANTHER" id="PTHR43570">
    <property type="entry name" value="ALDEHYDE DEHYDROGENASE"/>
    <property type="match status" value="1"/>
</dbReference>
<comment type="similarity">
    <text evidence="1 4 7">Belongs to the aldehyde dehydrogenase family.</text>
</comment>
<dbReference type="InterPro" id="IPR016162">
    <property type="entry name" value="Ald_DH_N"/>
</dbReference>
<dbReference type="PROSITE" id="PS00687">
    <property type="entry name" value="ALDEHYDE_DEHYDR_GLU"/>
    <property type="match status" value="1"/>
</dbReference>
<protein>
    <recommendedName>
        <fullName evidence="4">Aldehyde dehydrogenase</fullName>
    </recommendedName>
</protein>
<dbReference type="InterPro" id="IPR029510">
    <property type="entry name" value="Ald_DH_CS_GLU"/>
</dbReference>
<dbReference type="GO" id="GO:0004029">
    <property type="term" value="F:aldehyde dehydrogenase (NAD+) activity"/>
    <property type="evidence" value="ECO:0007669"/>
    <property type="project" value="TreeGrafter"/>
</dbReference>
<dbReference type="AlphaFoldDB" id="A0AAN6GKS0"/>
<keyword evidence="2 4" id="KW-0560">Oxidoreductase</keyword>
<feature type="active site" evidence="5 6">
    <location>
        <position position="220"/>
    </location>
</feature>
<evidence type="ECO:0000256" key="7">
    <source>
        <dbReference type="RuleBase" id="RU003345"/>
    </source>
</evidence>
<proteinExistence type="inferred from homology"/>
<evidence type="ECO:0000256" key="3">
    <source>
        <dbReference type="ARBA" id="ARBA00023027"/>
    </source>
</evidence>
<evidence type="ECO:0000256" key="5">
    <source>
        <dbReference type="PIRSR" id="PIRSR036492-1"/>
    </source>
</evidence>
<dbReference type="Gene3D" id="3.40.605.10">
    <property type="entry name" value="Aldehyde Dehydrogenase, Chain A, domain 1"/>
    <property type="match status" value="1"/>
</dbReference>